<comment type="caution">
    <text evidence="4">The sequence shown here is derived from an EMBL/GenBank/DDBJ whole genome shotgun (WGS) entry which is preliminary data.</text>
</comment>
<dbReference type="Proteomes" id="UP000660680">
    <property type="component" value="Unassembled WGS sequence"/>
</dbReference>
<dbReference type="Gene3D" id="3.40.630.30">
    <property type="match status" value="1"/>
</dbReference>
<name>A0A918GSI7_9PSEU</name>
<organism evidence="4 5">
    <name type="scientific">Actinokineospora fastidiosa</name>
    <dbReference type="NCBI Taxonomy" id="1816"/>
    <lineage>
        <taxon>Bacteria</taxon>
        <taxon>Bacillati</taxon>
        <taxon>Actinomycetota</taxon>
        <taxon>Actinomycetes</taxon>
        <taxon>Pseudonocardiales</taxon>
        <taxon>Pseudonocardiaceae</taxon>
        <taxon>Actinokineospora</taxon>
    </lineage>
</organism>
<dbReference type="SUPFAM" id="SSF55729">
    <property type="entry name" value="Acyl-CoA N-acyltransferases (Nat)"/>
    <property type="match status" value="1"/>
</dbReference>
<keyword evidence="1" id="KW-0808">Transferase</keyword>
<dbReference type="InterPro" id="IPR025438">
    <property type="entry name" value="DUF4180"/>
</dbReference>
<dbReference type="InterPro" id="IPR000182">
    <property type="entry name" value="GNAT_dom"/>
</dbReference>
<evidence type="ECO:0000259" key="3">
    <source>
        <dbReference type="PROSITE" id="PS51186"/>
    </source>
</evidence>
<dbReference type="Pfam" id="PF13302">
    <property type="entry name" value="Acetyltransf_3"/>
    <property type="match status" value="1"/>
</dbReference>
<reference evidence="4" key="1">
    <citation type="journal article" date="2014" name="Int. J. Syst. Evol. Microbiol.">
        <title>Complete genome sequence of Corynebacterium casei LMG S-19264T (=DSM 44701T), isolated from a smear-ripened cheese.</title>
        <authorList>
            <consortium name="US DOE Joint Genome Institute (JGI-PGF)"/>
            <person name="Walter F."/>
            <person name="Albersmeier A."/>
            <person name="Kalinowski J."/>
            <person name="Ruckert C."/>
        </authorList>
    </citation>
    <scope>NUCLEOTIDE SEQUENCE</scope>
    <source>
        <strain evidence="4">JCM 3276</strain>
    </source>
</reference>
<proteinExistence type="predicted"/>
<evidence type="ECO:0000256" key="1">
    <source>
        <dbReference type="ARBA" id="ARBA00022679"/>
    </source>
</evidence>
<dbReference type="InterPro" id="IPR050832">
    <property type="entry name" value="Bact_Acetyltransf"/>
</dbReference>
<dbReference type="CDD" id="cd04301">
    <property type="entry name" value="NAT_SF"/>
    <property type="match status" value="1"/>
</dbReference>
<protein>
    <recommendedName>
        <fullName evidence="3">N-acetyltransferase domain-containing protein</fullName>
    </recommendedName>
</protein>
<accession>A0A918GSI7</accession>
<keyword evidence="5" id="KW-1185">Reference proteome</keyword>
<evidence type="ECO:0000313" key="4">
    <source>
        <dbReference type="EMBL" id="GGS55562.1"/>
    </source>
</evidence>
<evidence type="ECO:0000256" key="2">
    <source>
        <dbReference type="ARBA" id="ARBA00023315"/>
    </source>
</evidence>
<dbReference type="RefSeq" id="WP_229787657.1">
    <property type="nucleotide sequence ID" value="NZ_BMRB01000008.1"/>
</dbReference>
<keyword evidence="2" id="KW-0012">Acyltransferase</keyword>
<dbReference type="AlphaFoldDB" id="A0A918GSI7"/>
<dbReference type="InterPro" id="IPR016181">
    <property type="entry name" value="Acyl_CoA_acyltransferase"/>
</dbReference>
<evidence type="ECO:0000313" key="5">
    <source>
        <dbReference type="Proteomes" id="UP000660680"/>
    </source>
</evidence>
<dbReference type="PROSITE" id="PS51186">
    <property type="entry name" value="GNAT"/>
    <property type="match status" value="1"/>
</dbReference>
<gene>
    <name evidence="4" type="ORF">GCM10010171_58080</name>
</gene>
<reference evidence="4" key="2">
    <citation type="submission" date="2020-09" db="EMBL/GenBank/DDBJ databases">
        <authorList>
            <person name="Sun Q."/>
            <person name="Ohkuma M."/>
        </authorList>
    </citation>
    <scope>NUCLEOTIDE SEQUENCE</scope>
    <source>
        <strain evidence="4">JCM 3276</strain>
    </source>
</reference>
<sequence>MDTTTADPAVQLTPLAPLVDRVVAVAATAAATTEVMPPGHETWTAGARAAYRAFLDAQLADPTTTSFAICRAEDAVGVIRMRAVDEATAEIGLWLARDARGRGIGTAAVRELLTVARRSGHRVVVAETTPDNAAALGVLASCGAAVHPEDGRIVAELAVPMGARNGPVFEYAEDAPVLTGADDVLDTIVPGLYGQSVDWVALPVSRLTPEFFDLSTRIAGEMVQKLLNYHLNVAIVGDVTTHVSRSSALAAYVRESNRGRHAWFVADTAELLERLGVR</sequence>
<dbReference type="Pfam" id="PF13788">
    <property type="entry name" value="DUF4180"/>
    <property type="match status" value="1"/>
</dbReference>
<dbReference type="EMBL" id="BMRB01000008">
    <property type="protein sequence ID" value="GGS55562.1"/>
    <property type="molecule type" value="Genomic_DNA"/>
</dbReference>
<dbReference type="GO" id="GO:0016747">
    <property type="term" value="F:acyltransferase activity, transferring groups other than amino-acyl groups"/>
    <property type="evidence" value="ECO:0007669"/>
    <property type="project" value="InterPro"/>
</dbReference>
<dbReference type="PANTHER" id="PTHR43877">
    <property type="entry name" value="AMINOALKYLPHOSPHONATE N-ACETYLTRANSFERASE-RELATED-RELATED"/>
    <property type="match status" value="1"/>
</dbReference>
<feature type="domain" description="N-acetyltransferase" evidence="3">
    <location>
        <begin position="22"/>
        <end position="166"/>
    </location>
</feature>